<evidence type="ECO:0000313" key="2">
    <source>
        <dbReference type="EMBL" id="VEG84047.1"/>
    </source>
</evidence>
<proteinExistence type="predicted"/>
<dbReference type="InterPro" id="IPR036709">
    <property type="entry name" value="Autotransporte_beta_dom_sf"/>
</dbReference>
<keyword evidence="2" id="KW-0449">Lipoprotein</keyword>
<dbReference type="AlphaFoldDB" id="A0A3S4WM96"/>
<dbReference type="OrthoDB" id="5365075at2"/>
<reference evidence="2 3" key="1">
    <citation type="submission" date="2018-12" db="EMBL/GenBank/DDBJ databases">
        <authorList>
            <consortium name="Pathogen Informatics"/>
        </authorList>
    </citation>
    <scope>NUCLEOTIDE SEQUENCE [LARGE SCALE GENOMIC DNA]</scope>
    <source>
        <strain evidence="2 3">NCTC11541</strain>
    </source>
</reference>
<protein>
    <submittedName>
        <fullName evidence="2">Lipoprotein</fullName>
    </submittedName>
</protein>
<accession>A0A3S4WM96</accession>
<evidence type="ECO:0000313" key="3">
    <source>
        <dbReference type="Proteomes" id="UP000278157"/>
    </source>
</evidence>
<dbReference type="PROSITE" id="PS51208">
    <property type="entry name" value="AUTOTRANSPORTER"/>
    <property type="match status" value="1"/>
</dbReference>
<dbReference type="EMBL" id="LR134372">
    <property type="protein sequence ID" value="VEG84047.1"/>
    <property type="molecule type" value="Genomic_DNA"/>
</dbReference>
<dbReference type="Proteomes" id="UP000278157">
    <property type="component" value="Chromosome"/>
</dbReference>
<dbReference type="InterPro" id="IPR005546">
    <property type="entry name" value="Autotransporte_beta"/>
</dbReference>
<sequence length="1001" mass="106574">MLFCNQQGIQNLPQSRLDSHSFKSRLIPSFLALSVITALYSPLQAGWVHNKPDGSSQNGNDLTISNGGTVNNKNWIFYTNGNSAGTLTINADLTANGSTGTRGGVSVSKGTSVSSIVLSNGKTLTTQQHGIFNQGTITNLEVGGTINNTGGNSIRNESGGRIENLTIKQGANLKTINNAGNSRGIGTLTIEDGATVSGGFQTYHKIDKLKVSGNIQRNLSNYGYIKNIEWDTTANITGGAIFMRSILAGDFTNKGTITHLIVQNYLPANYDEGRIEGKIINDGGTIEKIINNTEIRGGIEIKSGTISSGILNTGTIGGQGIVIENGGSIGDKIENRGGTISQIRNNSTLSNIDNSGTINAINGTGTITTLNNNGKATNSGGTISTLNNMNTITNQSGTITTLNNNGSGNVMNTGGTITTLNNNNANASVTNQSGTIATLTNTSGRVMNTGGTITMLNNTGGNVNNQSGTISTLNNSANVMNTSGGSITTLNNTSANAKVNNLGTINTLTSTGGSLNNYQGTIENLKITSGDFELNNMQQGRIANIEIGGNGKININDNMNIGYNNGISTFRIASGAAPTLNFGEVRTATTAQETYATVKLVDSTSNANTTQAKVAIDKLTIALVSEDTQIGKSVSLANSVSGAANTGVGNVYVKSADFSQDLKQSGFYGKFNAQTQTIDTRFNANLGAAGLFSQAFINQLGRRSLLFDSFLNEASRASLRYKRTQPDTNFDIFVRPYYSKIKTDLADIPEKADGTSSGILAGGHTYFDNSLLMLYGAVEKNKTHLADDVFNFDSDTFLLGSKYSIELAQSHIGQLFGGVDIRGSYTKADLEREPVSGFKSQGDAKNYAYDARVFLASIIYYNLQDHSQYLTPQIGIGHTGAKLKGFDMKGNKLAYKESLDDMTYGITYATASLNWFKRKDNVAIQLDGGVRVNLNNEIDTQTKINNQNFTNHFETSKYYSQLGGAFMWINPYGVDVSLGYKFLFGESATSHTASLRLHKTF</sequence>
<name>A0A3S4WM96_CAMUP</name>
<organism evidence="2 3">
    <name type="scientific">Campylobacter upsaliensis</name>
    <dbReference type="NCBI Taxonomy" id="28080"/>
    <lineage>
        <taxon>Bacteria</taxon>
        <taxon>Pseudomonadati</taxon>
        <taxon>Campylobacterota</taxon>
        <taxon>Epsilonproteobacteria</taxon>
        <taxon>Campylobacterales</taxon>
        <taxon>Campylobacteraceae</taxon>
        <taxon>Campylobacter</taxon>
    </lineage>
</organism>
<feature type="domain" description="Autotransporter" evidence="1">
    <location>
        <begin position="725"/>
        <end position="1001"/>
    </location>
</feature>
<evidence type="ECO:0000259" key="1">
    <source>
        <dbReference type="PROSITE" id="PS51208"/>
    </source>
</evidence>
<gene>
    <name evidence="2" type="ORF">NCTC11541_00061</name>
</gene>
<dbReference type="RefSeq" id="WP_126361355.1">
    <property type="nucleotide sequence ID" value="NZ_LR134372.1"/>
</dbReference>
<dbReference type="SUPFAM" id="SSF103515">
    <property type="entry name" value="Autotransporter"/>
    <property type="match status" value="1"/>
</dbReference>
<dbReference type="SMART" id="SM00869">
    <property type="entry name" value="Autotransporter"/>
    <property type="match status" value="1"/>
</dbReference>